<protein>
    <submittedName>
        <fullName evidence="1">Uncharacterized protein</fullName>
    </submittedName>
</protein>
<proteinExistence type="predicted"/>
<evidence type="ECO:0000313" key="2">
    <source>
        <dbReference type="Proteomes" id="UP001501009"/>
    </source>
</evidence>
<reference evidence="2" key="1">
    <citation type="journal article" date="2019" name="Int. J. Syst. Evol. Microbiol.">
        <title>The Global Catalogue of Microorganisms (GCM) 10K type strain sequencing project: providing services to taxonomists for standard genome sequencing and annotation.</title>
        <authorList>
            <consortium name="The Broad Institute Genomics Platform"/>
            <consortium name="The Broad Institute Genome Sequencing Center for Infectious Disease"/>
            <person name="Wu L."/>
            <person name="Ma J."/>
        </authorList>
    </citation>
    <scope>NUCLEOTIDE SEQUENCE [LARGE SCALE GENOMIC DNA]</scope>
    <source>
        <strain evidence="2">JCM 17138</strain>
    </source>
</reference>
<comment type="caution">
    <text evidence="1">The sequence shown here is derived from an EMBL/GenBank/DDBJ whole genome shotgun (WGS) entry which is preliminary data.</text>
</comment>
<keyword evidence="2" id="KW-1185">Reference proteome</keyword>
<sequence length="279" mass="31044">MDVMQTLSTQTLARMIKIGKGLGKSDILDLLMEANLWSKRIAKDDNRQEILRTALNEARDKAIEEDDAEAHQALLDFARALVEFDLHRDLRNLVDDLAEALRTDGYELVDQVTDDLDLMDFRHKVKILPFDASQAPLHEEMTALEHELSVRGYTQALGHYQAALKHFSEQDHPSSNGQLRTALEDLIVNLAVDHTGYQNTGRANQGGLAIKNLYAQGGTGPAVTGKPLPERDGGTMIQGVWDISHLNGSHPGLSDAQEARIRMQLLTGAMHFLLRHFPV</sequence>
<organism evidence="1 2">
    <name type="scientific">Streptomyces coacervatus</name>
    <dbReference type="NCBI Taxonomy" id="647381"/>
    <lineage>
        <taxon>Bacteria</taxon>
        <taxon>Bacillati</taxon>
        <taxon>Actinomycetota</taxon>
        <taxon>Actinomycetes</taxon>
        <taxon>Kitasatosporales</taxon>
        <taxon>Streptomycetaceae</taxon>
        <taxon>Streptomyces</taxon>
    </lineage>
</organism>
<accession>A0ABP7JI95</accession>
<dbReference type="EMBL" id="BAABDE010000048">
    <property type="protein sequence ID" value="GAA3845704.1"/>
    <property type="molecule type" value="Genomic_DNA"/>
</dbReference>
<dbReference type="Proteomes" id="UP001501009">
    <property type="component" value="Unassembled WGS sequence"/>
</dbReference>
<evidence type="ECO:0000313" key="1">
    <source>
        <dbReference type="EMBL" id="GAA3845704.1"/>
    </source>
</evidence>
<gene>
    <name evidence="1" type="ORF">GCM10022403_091970</name>
</gene>
<name>A0ABP7JI95_9ACTN</name>